<evidence type="ECO:0000313" key="3">
    <source>
        <dbReference type="EMBL" id="MBE9222524.1"/>
    </source>
</evidence>
<keyword evidence="1" id="KW-1133">Transmembrane helix</keyword>
<dbReference type="Gene3D" id="1.50.10.140">
    <property type="match status" value="2"/>
</dbReference>
<gene>
    <name evidence="3" type="ORF">IQ215_07410</name>
</gene>
<dbReference type="InterPro" id="IPR021478">
    <property type="entry name" value="DUF3131"/>
</dbReference>
<dbReference type="Proteomes" id="UP000654604">
    <property type="component" value="Unassembled WGS sequence"/>
</dbReference>
<keyword evidence="1" id="KW-0812">Transmembrane</keyword>
<sequence length="920" mass="103707">MKRKRSIINRWLKIISLCLMSFLISHYISLNTVERSLFFSKTASMAFAQSGQISFCANISKPLTEEENQWARVAWSYFVNNYQWETGFVNSANDFTSTTAWDMGNYLTALNAARWLNIIDQGDFDARLNRFLESLVSIKLFEDSLPHKVYSTVSREFVDYGNNPVINGIGWSALDIGRLLVSLHSLRTCHPQYGDWIQSIVGGWDLDRIVQNGQLYGATVSRNGQTRLVQEGRLGYEQYAARGFQLWGYEAPLALSFEPFNLVEIYGVEIPADSRDFQSTNGNNYVVSESYILDGVEFGFLGTQMQQYARNILEVQERRYLAMGQLTAVTEDNILREDKDPNVPSFLYNSIYANGNAWTTITEDNMQYPQWSTISTKAALGLHYLFPQSEYGNRLRAFASGMISPNGGGFYAGEFEEDGSKNIILTANTNGLILEMLYYKARGDRPLIRNPVVSSSVGNPEGIKVMSNYPSPLACAGENRGVIEVEPIPSIGGVFGGNCYGINGNRWDEETRIIAQRAWKYFESHYEPSTGLVRDRTDVRATSLWGMGDYLMALQAAESLDIISNEVFEERMRMFLGALGKLPLFAGELPHRGYNVRTLQPVDYGNNNLSDMGNGWSGLDVGRLLLALHDLKSCYPRYGESIDSIVLNWSYLRVIQNQRIHSAIALETDNQNLTRVYPNSYIGYQEIAEKGFQLWGFEINNLNRQYQTQTIEGISLPITTQSLVNQTLPENNPLLSSPLLQYGLYFGIESPLKPYLEGILEAENKRYQGTGRLSASGTSLISTSPYIIHSTIIGKDNQPWATFSNQESLSPEQRIINTGSAFAYNALFPDNNYARQLKESVKNAYDNNLGYREGIREVNGETVQGFSAKTNSLILQSLLYHVTEQQPTLLKNFNLNSPWWRAIREQKQGNGLPTIANPQI</sequence>
<name>A0ABR9V3Q3_9CHRO</name>
<feature type="transmembrane region" description="Helical" evidence="1">
    <location>
        <begin position="12"/>
        <end position="30"/>
    </location>
</feature>
<evidence type="ECO:0000256" key="1">
    <source>
        <dbReference type="SAM" id="Phobius"/>
    </source>
</evidence>
<keyword evidence="4" id="KW-1185">Reference proteome</keyword>
<protein>
    <submittedName>
        <fullName evidence="3">DUF3131 domain-containing protein</fullName>
    </submittedName>
</protein>
<reference evidence="3 4" key="1">
    <citation type="submission" date="2020-10" db="EMBL/GenBank/DDBJ databases">
        <authorList>
            <person name="Castelo-Branco R."/>
            <person name="Eusebio N."/>
            <person name="Adriana R."/>
            <person name="Vieira A."/>
            <person name="Brugerolle De Fraissinette N."/>
            <person name="Rezende De Castro R."/>
            <person name="Schneider M.P."/>
            <person name="Vasconcelos V."/>
            <person name="Leao P.N."/>
        </authorList>
    </citation>
    <scope>NUCLEOTIDE SEQUENCE [LARGE SCALE GENOMIC DNA]</scope>
    <source>
        <strain evidence="3 4">LEGE 03274</strain>
    </source>
</reference>
<comment type="caution">
    <text evidence="3">The sequence shown here is derived from an EMBL/GenBank/DDBJ whole genome shotgun (WGS) entry which is preliminary data.</text>
</comment>
<evidence type="ECO:0000259" key="2">
    <source>
        <dbReference type="Pfam" id="PF11329"/>
    </source>
</evidence>
<organism evidence="3 4">
    <name type="scientific">Cyanobacterium stanieri LEGE 03274</name>
    <dbReference type="NCBI Taxonomy" id="1828756"/>
    <lineage>
        <taxon>Bacteria</taxon>
        <taxon>Bacillati</taxon>
        <taxon>Cyanobacteriota</taxon>
        <taxon>Cyanophyceae</taxon>
        <taxon>Oscillatoriophycideae</taxon>
        <taxon>Chroococcales</taxon>
        <taxon>Geminocystaceae</taxon>
        <taxon>Cyanobacterium</taxon>
    </lineage>
</organism>
<proteinExistence type="predicted"/>
<evidence type="ECO:0000313" key="4">
    <source>
        <dbReference type="Proteomes" id="UP000654604"/>
    </source>
</evidence>
<accession>A0ABR9V3Q3</accession>
<feature type="domain" description="DUF3131" evidence="2">
    <location>
        <begin position="514"/>
        <end position="883"/>
    </location>
</feature>
<feature type="domain" description="DUF3131" evidence="2">
    <location>
        <begin position="69"/>
        <end position="443"/>
    </location>
</feature>
<keyword evidence="1" id="KW-0472">Membrane</keyword>
<dbReference type="EMBL" id="JADEWC010000013">
    <property type="protein sequence ID" value="MBE9222524.1"/>
    <property type="molecule type" value="Genomic_DNA"/>
</dbReference>
<dbReference type="Pfam" id="PF11329">
    <property type="entry name" value="DUF3131"/>
    <property type="match status" value="2"/>
</dbReference>